<dbReference type="PANTHER" id="PTHR43427">
    <property type="entry name" value="CHLORIDE CHANNEL PROTEIN CLC-E"/>
    <property type="match status" value="1"/>
</dbReference>
<evidence type="ECO:0000256" key="9">
    <source>
        <dbReference type="ARBA" id="ARBA00023303"/>
    </source>
</evidence>
<accession>A0A1Y0D0Y2</accession>
<keyword evidence="3 10" id="KW-0812">Transmembrane</keyword>
<protein>
    <submittedName>
        <fullName evidence="11">Chloride transporter ClC family protein</fullName>
    </submittedName>
</protein>
<feature type="transmembrane region" description="Helical" evidence="10">
    <location>
        <begin position="75"/>
        <end position="94"/>
    </location>
</feature>
<dbReference type="GO" id="GO:0034707">
    <property type="term" value="C:chloride channel complex"/>
    <property type="evidence" value="ECO:0007669"/>
    <property type="project" value="UniProtKB-KW"/>
</dbReference>
<evidence type="ECO:0000256" key="10">
    <source>
        <dbReference type="SAM" id="Phobius"/>
    </source>
</evidence>
<evidence type="ECO:0000256" key="5">
    <source>
        <dbReference type="ARBA" id="ARBA00023065"/>
    </source>
</evidence>
<evidence type="ECO:0000256" key="6">
    <source>
        <dbReference type="ARBA" id="ARBA00023136"/>
    </source>
</evidence>
<evidence type="ECO:0000256" key="7">
    <source>
        <dbReference type="ARBA" id="ARBA00023173"/>
    </source>
</evidence>
<feature type="transmembrane region" description="Helical" evidence="10">
    <location>
        <begin position="370"/>
        <end position="395"/>
    </location>
</feature>
<feature type="transmembrane region" description="Helical" evidence="10">
    <location>
        <begin position="279"/>
        <end position="297"/>
    </location>
</feature>
<keyword evidence="9" id="KW-0407">Ion channel</keyword>
<dbReference type="PANTHER" id="PTHR43427:SF6">
    <property type="entry name" value="CHLORIDE CHANNEL PROTEIN CLC-E"/>
    <property type="match status" value="1"/>
</dbReference>
<name>A0A1Y0D0Y2_9GAMM</name>
<dbReference type="SUPFAM" id="SSF81340">
    <property type="entry name" value="Clc chloride channel"/>
    <property type="match status" value="1"/>
</dbReference>
<dbReference type="InterPro" id="IPR001807">
    <property type="entry name" value="ClC"/>
</dbReference>
<dbReference type="EMBL" id="CP021376">
    <property type="protein sequence ID" value="ART80786.1"/>
    <property type="molecule type" value="Genomic_DNA"/>
</dbReference>
<dbReference type="Proteomes" id="UP000243793">
    <property type="component" value="Chromosome"/>
</dbReference>
<keyword evidence="8" id="KW-0868">Chloride</keyword>
<evidence type="ECO:0000256" key="8">
    <source>
        <dbReference type="ARBA" id="ARBA00023214"/>
    </source>
</evidence>
<feature type="transmembrane region" description="Helical" evidence="10">
    <location>
        <begin position="344"/>
        <end position="364"/>
    </location>
</feature>
<feature type="transmembrane region" description="Helical" evidence="10">
    <location>
        <begin position="204"/>
        <end position="226"/>
    </location>
</feature>
<keyword evidence="4 10" id="KW-1133">Transmembrane helix</keyword>
<evidence type="ECO:0000256" key="4">
    <source>
        <dbReference type="ARBA" id="ARBA00022989"/>
    </source>
</evidence>
<keyword evidence="5" id="KW-0406">Ion transport</keyword>
<feature type="transmembrane region" description="Helical" evidence="10">
    <location>
        <begin position="317"/>
        <end position="337"/>
    </location>
</feature>
<reference evidence="12" key="1">
    <citation type="submission" date="2017-05" db="EMBL/GenBank/DDBJ databases">
        <authorList>
            <person name="Sung H."/>
        </authorList>
    </citation>
    <scope>NUCLEOTIDE SEQUENCE [LARGE SCALE GENOMIC DNA]</scope>
    <source>
        <strain evidence="12">AMac2203</strain>
    </source>
</reference>
<dbReference type="InterPro" id="IPR050368">
    <property type="entry name" value="ClC-type_chloride_channel"/>
</dbReference>
<dbReference type="KEGG" id="ocm:CBP12_11995"/>
<evidence type="ECO:0000313" key="12">
    <source>
        <dbReference type="Proteomes" id="UP000243793"/>
    </source>
</evidence>
<evidence type="ECO:0000313" key="11">
    <source>
        <dbReference type="EMBL" id="ART80786.1"/>
    </source>
</evidence>
<comment type="subcellular location">
    <subcellularLocation>
        <location evidence="1">Membrane</location>
        <topology evidence="1">Multi-pass membrane protein</topology>
    </subcellularLocation>
</comment>
<evidence type="ECO:0000256" key="2">
    <source>
        <dbReference type="ARBA" id="ARBA00022448"/>
    </source>
</evidence>
<dbReference type="InterPro" id="IPR014743">
    <property type="entry name" value="Cl-channel_core"/>
</dbReference>
<dbReference type="OrthoDB" id="9767361at2"/>
<evidence type="ECO:0000256" key="1">
    <source>
        <dbReference type="ARBA" id="ARBA00004141"/>
    </source>
</evidence>
<dbReference type="GO" id="GO:0005254">
    <property type="term" value="F:chloride channel activity"/>
    <property type="evidence" value="ECO:0007669"/>
    <property type="project" value="UniProtKB-KW"/>
</dbReference>
<feature type="transmembrane region" description="Helical" evidence="10">
    <location>
        <begin position="31"/>
        <end position="63"/>
    </location>
</feature>
<dbReference type="Pfam" id="PF00654">
    <property type="entry name" value="Voltage_CLC"/>
    <property type="match status" value="1"/>
</dbReference>
<dbReference type="RefSeq" id="WP_086964729.1">
    <property type="nucleotide sequence ID" value="NZ_CP021376.1"/>
</dbReference>
<keyword evidence="12" id="KW-1185">Reference proteome</keyword>
<dbReference type="AlphaFoldDB" id="A0A1Y0D0Y2"/>
<keyword evidence="2" id="KW-0813">Transport</keyword>
<keyword evidence="6 10" id="KW-0472">Membrane</keyword>
<keyword evidence="7" id="KW-0869">Chloride channel</keyword>
<feature type="transmembrane region" description="Helical" evidence="10">
    <location>
        <begin position="172"/>
        <end position="197"/>
    </location>
</feature>
<dbReference type="Gene3D" id="1.10.3080.10">
    <property type="entry name" value="Clc chloride channel"/>
    <property type="match status" value="1"/>
</dbReference>
<organism evidence="11 12">
    <name type="scientific">Oceanisphaera avium</name>
    <dbReference type="NCBI Taxonomy" id="1903694"/>
    <lineage>
        <taxon>Bacteria</taxon>
        <taxon>Pseudomonadati</taxon>
        <taxon>Pseudomonadota</taxon>
        <taxon>Gammaproteobacteria</taxon>
        <taxon>Aeromonadales</taxon>
        <taxon>Aeromonadaceae</taxon>
        <taxon>Oceanisphaera</taxon>
    </lineage>
</organism>
<dbReference type="PRINTS" id="PR00762">
    <property type="entry name" value="CLCHANNEL"/>
</dbReference>
<proteinExistence type="predicted"/>
<dbReference type="CDD" id="cd00400">
    <property type="entry name" value="Voltage_gated_ClC"/>
    <property type="match status" value="1"/>
</dbReference>
<gene>
    <name evidence="11" type="ORF">CBP12_11995</name>
</gene>
<sequence>MGTRQPVGESALISHAKQTLKRVFTPPSHSLLPLVLLGCVIGVFAGLVMACFISLLSMILGWLNGSSLEDFESLAWGWRLGLPILGSLLLILLYRFTPASAQTVGLAYVVERLQFGRGRLPLANTAFQFVAALIALGSGHSVGREGPAVQMGAGVGSWLGQRTHRPPSQLRLLVGCGTAAAISAAFNTPLAGVLFAMEVVLMEYSILGFAPIVASAVSASAFSRILLGEHTVLTPTRLSLADYGDIPSLLLTGLWLGLVAVIFLYMVRLFLRFPLKRRSYKLLLAGVITGVLALWVPEILGSGYDTINLALSDQLPWLLLAMILLAKLFATAAAIGLGVPGGQIAPMLMVGVCAGGLAGTLVPGGSEPGLYALLGMAAMMAAVLHAPLAAIATVLELSLSAQAMFPAMTVVLTANLVCQHGFRQPSLILTLLKTQGRLMHSDPLRTALAQRYLTELASLRFSTLDAAQPNEIAKVLSQPQPWVVVDYLSHRYLLKRTVLEQAYELQQVTPVKDANLHWLTSLLTANRRLKELSADASLLTALKNLQQEDCAGFLLPVGYQGVGLVTRRRLVRRLTSDERIH</sequence>
<feature type="transmembrane region" description="Helical" evidence="10">
    <location>
        <begin position="246"/>
        <end position="267"/>
    </location>
</feature>
<evidence type="ECO:0000256" key="3">
    <source>
        <dbReference type="ARBA" id="ARBA00022692"/>
    </source>
</evidence>